<protein>
    <submittedName>
        <fullName evidence="4">DAGKc domain-containing protein</fullName>
    </submittedName>
</protein>
<dbReference type="PANTHER" id="PTHR12358:SF111">
    <property type="entry name" value="CERAMIDE KINASE, ISOFORM A"/>
    <property type="match status" value="1"/>
</dbReference>
<dbReference type="InterPro" id="IPR045363">
    <property type="entry name" value="CERK_C"/>
</dbReference>
<evidence type="ECO:0000313" key="3">
    <source>
        <dbReference type="Proteomes" id="UP000887566"/>
    </source>
</evidence>
<dbReference type="Pfam" id="PF00781">
    <property type="entry name" value="DAGK_cat"/>
    <property type="match status" value="1"/>
</dbReference>
<name>A0A914WBR0_9BILA</name>
<dbReference type="SMART" id="SM00046">
    <property type="entry name" value="DAGKc"/>
    <property type="match status" value="1"/>
</dbReference>
<dbReference type="WBParaSite" id="PSAMB.scaffold3567size29209.g21949.t1">
    <property type="protein sequence ID" value="PSAMB.scaffold3567size29209.g21949.t1"/>
    <property type="gene ID" value="PSAMB.scaffold3567size29209.g21949"/>
</dbReference>
<reference evidence="4" key="1">
    <citation type="submission" date="2022-11" db="UniProtKB">
        <authorList>
            <consortium name="WormBaseParasite"/>
        </authorList>
    </citation>
    <scope>IDENTIFICATION</scope>
</reference>
<dbReference type="PANTHER" id="PTHR12358">
    <property type="entry name" value="SPHINGOSINE KINASE"/>
    <property type="match status" value="1"/>
</dbReference>
<dbReference type="SUPFAM" id="SSF111331">
    <property type="entry name" value="NAD kinase/diacylglycerol kinase-like"/>
    <property type="match status" value="1"/>
</dbReference>
<evidence type="ECO:0000259" key="2">
    <source>
        <dbReference type="PROSITE" id="PS50146"/>
    </source>
</evidence>
<dbReference type="Pfam" id="PF19280">
    <property type="entry name" value="CERK_C"/>
    <property type="match status" value="1"/>
</dbReference>
<feature type="region of interest" description="Disordered" evidence="1">
    <location>
        <begin position="1"/>
        <end position="23"/>
    </location>
</feature>
<proteinExistence type="predicted"/>
<dbReference type="GO" id="GO:0001729">
    <property type="term" value="F:ceramide kinase activity"/>
    <property type="evidence" value="ECO:0007669"/>
    <property type="project" value="TreeGrafter"/>
</dbReference>
<dbReference type="InterPro" id="IPR016064">
    <property type="entry name" value="NAD/diacylglycerol_kinase_sf"/>
</dbReference>
<dbReference type="InterPro" id="IPR001206">
    <property type="entry name" value="Diacylglycerol_kinase_cat_dom"/>
</dbReference>
<dbReference type="Gene3D" id="3.40.50.10330">
    <property type="entry name" value="Probable inorganic polyphosphate/atp-NAD kinase, domain 1"/>
    <property type="match status" value="1"/>
</dbReference>
<feature type="domain" description="DAGKc" evidence="2">
    <location>
        <begin position="180"/>
        <end position="334"/>
    </location>
</feature>
<feature type="compositionally biased region" description="Basic and acidic residues" evidence="1">
    <location>
        <begin position="1"/>
        <end position="13"/>
    </location>
</feature>
<dbReference type="PROSITE" id="PS50146">
    <property type="entry name" value="DAGK"/>
    <property type="match status" value="1"/>
</dbReference>
<dbReference type="GO" id="GO:0006672">
    <property type="term" value="P:ceramide metabolic process"/>
    <property type="evidence" value="ECO:0007669"/>
    <property type="project" value="TreeGrafter"/>
</dbReference>
<dbReference type="GO" id="GO:0016020">
    <property type="term" value="C:membrane"/>
    <property type="evidence" value="ECO:0007669"/>
    <property type="project" value="GOC"/>
</dbReference>
<evidence type="ECO:0000256" key="1">
    <source>
        <dbReference type="SAM" id="MobiDB-lite"/>
    </source>
</evidence>
<dbReference type="AlphaFoldDB" id="A0A914WBR0"/>
<dbReference type="InterPro" id="IPR017438">
    <property type="entry name" value="ATP-NAD_kinase_N"/>
</dbReference>
<dbReference type="Proteomes" id="UP000887566">
    <property type="component" value="Unplaced"/>
</dbReference>
<dbReference type="Gene3D" id="2.60.200.40">
    <property type="match status" value="1"/>
</dbReference>
<sequence length="598" mass="65646">MAATDCQKDELGSKSDGASDDDEIIRSTNVKSKDGQWHAMYLARSREGKKMLLRFELTKTPAAGQPTVHRRTFDLRELVGVRMAMDASSAAPVKLSGGVPLFSPNGLQATDNSLAIDELKPVICSPKPISISGATTLYLYFIARPGDNIWRVQPIIITFESSAECASWETVFQQECQQSHRPRALLVYVNPYGGRNKAMNIYRQKVAPIFALAGIHTHVVQTQRPNHAMDELRTMNPRCLYEFSGVISVGGDGTFNEVLCGAVIREQIDSGKDIADIDVDALVTPRLKLGIIPAGSSNSVVQSAQGSADVVTAALHIALGDDCGVDICTVHRGSDLMRISANAISYGWLGDLLKHSEDLRRLGPVRYQWSALRAILKHPSYGGRVAFRLSGVGSSSSAAHLNEKKRGELDLPPCADGCVICRSDKARETAGNDTDACTGDASVYPFHWQAEWNHIICCVIPCMSPFTPKGLAPFTALGDGSMDLTLITKITRTENVGFLRRVALRGGRDLKGDSRVKTFRVSRFSFTPTSLSDDESRELGVWNVDGEIIHQPADTLHFRLHTRLIRFFGREIEPKSMQTDVKRCFCSRRKAPSAIIRD</sequence>
<accession>A0A914WBR0</accession>
<dbReference type="InterPro" id="IPR050187">
    <property type="entry name" value="Lipid_Phosphate_FormReg"/>
</dbReference>
<organism evidence="3 4">
    <name type="scientific">Plectus sambesii</name>
    <dbReference type="NCBI Taxonomy" id="2011161"/>
    <lineage>
        <taxon>Eukaryota</taxon>
        <taxon>Metazoa</taxon>
        <taxon>Ecdysozoa</taxon>
        <taxon>Nematoda</taxon>
        <taxon>Chromadorea</taxon>
        <taxon>Plectida</taxon>
        <taxon>Plectina</taxon>
        <taxon>Plectoidea</taxon>
        <taxon>Plectidae</taxon>
        <taxon>Plectus</taxon>
    </lineage>
</organism>
<evidence type="ECO:0000313" key="4">
    <source>
        <dbReference type="WBParaSite" id="PSAMB.scaffold3567size29209.g21949.t1"/>
    </source>
</evidence>
<keyword evidence="3" id="KW-1185">Reference proteome</keyword>